<sequence length="218" mass="24311">MRSWGVTTPNLGLRFSSSLGFELCSSTRSVSLSFSDLLRLRLASAASSIDSRRFEPQFRMYEFSDLRLHGDDVYFSLEDLGFGLADGAQAQAQRKDSHSKSCLKDLLGPLLRGLVINADGNLLDALGAAIKFSISESLAFTENFVYLDFDSASPPEHAWRRRLNSHANLLREFSVTFREAVKMAVPPYELPALTKGYLFPLDYKLARPPVFCTKSSII</sequence>
<name>A0AAP0NXQ4_9MAGN</name>
<protein>
    <submittedName>
        <fullName evidence="1">Uncharacterized protein</fullName>
    </submittedName>
</protein>
<keyword evidence="2" id="KW-1185">Reference proteome</keyword>
<dbReference type="AlphaFoldDB" id="A0AAP0NXQ4"/>
<dbReference type="Proteomes" id="UP001420932">
    <property type="component" value="Unassembled WGS sequence"/>
</dbReference>
<evidence type="ECO:0000313" key="2">
    <source>
        <dbReference type="Proteomes" id="UP001420932"/>
    </source>
</evidence>
<proteinExistence type="predicted"/>
<evidence type="ECO:0000313" key="1">
    <source>
        <dbReference type="EMBL" id="KAK9121555.1"/>
    </source>
</evidence>
<dbReference type="EMBL" id="JBBNAF010000008">
    <property type="protein sequence ID" value="KAK9121555.1"/>
    <property type="molecule type" value="Genomic_DNA"/>
</dbReference>
<organism evidence="1 2">
    <name type="scientific">Stephania yunnanensis</name>
    <dbReference type="NCBI Taxonomy" id="152371"/>
    <lineage>
        <taxon>Eukaryota</taxon>
        <taxon>Viridiplantae</taxon>
        <taxon>Streptophyta</taxon>
        <taxon>Embryophyta</taxon>
        <taxon>Tracheophyta</taxon>
        <taxon>Spermatophyta</taxon>
        <taxon>Magnoliopsida</taxon>
        <taxon>Ranunculales</taxon>
        <taxon>Menispermaceae</taxon>
        <taxon>Menispermoideae</taxon>
        <taxon>Cissampelideae</taxon>
        <taxon>Stephania</taxon>
    </lineage>
</organism>
<accession>A0AAP0NXQ4</accession>
<gene>
    <name evidence="1" type="ORF">Syun_019172</name>
</gene>
<reference evidence="1 2" key="1">
    <citation type="submission" date="2024-01" db="EMBL/GenBank/DDBJ databases">
        <title>Genome assemblies of Stephania.</title>
        <authorList>
            <person name="Yang L."/>
        </authorList>
    </citation>
    <scope>NUCLEOTIDE SEQUENCE [LARGE SCALE GENOMIC DNA]</scope>
    <source>
        <strain evidence="1">YNDBR</strain>
        <tissue evidence="1">Leaf</tissue>
    </source>
</reference>
<comment type="caution">
    <text evidence="1">The sequence shown here is derived from an EMBL/GenBank/DDBJ whole genome shotgun (WGS) entry which is preliminary data.</text>
</comment>